<accession>A0A9Q3IGC8</accession>
<organism evidence="1 2">
    <name type="scientific">Austropuccinia psidii MF-1</name>
    <dbReference type="NCBI Taxonomy" id="1389203"/>
    <lineage>
        <taxon>Eukaryota</taxon>
        <taxon>Fungi</taxon>
        <taxon>Dikarya</taxon>
        <taxon>Basidiomycota</taxon>
        <taxon>Pucciniomycotina</taxon>
        <taxon>Pucciniomycetes</taxon>
        <taxon>Pucciniales</taxon>
        <taxon>Sphaerophragmiaceae</taxon>
        <taxon>Austropuccinia</taxon>
    </lineage>
</organism>
<evidence type="ECO:0000313" key="2">
    <source>
        <dbReference type="Proteomes" id="UP000765509"/>
    </source>
</evidence>
<gene>
    <name evidence="1" type="ORF">O181_081856</name>
</gene>
<protein>
    <recommendedName>
        <fullName evidence="3">Reverse transcriptase Ty1/copia-type domain-containing protein</fullName>
    </recommendedName>
</protein>
<evidence type="ECO:0000313" key="1">
    <source>
        <dbReference type="EMBL" id="MBW0542141.1"/>
    </source>
</evidence>
<name>A0A9Q3IGC8_9BASI</name>
<dbReference type="EMBL" id="AVOT02046850">
    <property type="protein sequence ID" value="MBW0542141.1"/>
    <property type="molecule type" value="Genomic_DNA"/>
</dbReference>
<keyword evidence="2" id="KW-1185">Reference proteome</keyword>
<dbReference type="OrthoDB" id="6767962at2759"/>
<evidence type="ECO:0008006" key="3">
    <source>
        <dbReference type="Google" id="ProtNLM"/>
    </source>
</evidence>
<dbReference type="Proteomes" id="UP000765509">
    <property type="component" value="Unassembled WGS sequence"/>
</dbReference>
<reference evidence="1" key="1">
    <citation type="submission" date="2021-03" db="EMBL/GenBank/DDBJ databases">
        <title>Draft genome sequence of rust myrtle Austropuccinia psidii MF-1, a brazilian biotype.</title>
        <authorList>
            <person name="Quecine M.C."/>
            <person name="Pachon D.M.R."/>
            <person name="Bonatelli M.L."/>
            <person name="Correr F.H."/>
            <person name="Franceschini L.M."/>
            <person name="Leite T.F."/>
            <person name="Margarido G.R.A."/>
            <person name="Almeida C.A."/>
            <person name="Ferrarezi J.A."/>
            <person name="Labate C.A."/>
        </authorList>
    </citation>
    <scope>NUCLEOTIDE SEQUENCE</scope>
    <source>
        <strain evidence="1">MF-1</strain>
    </source>
</reference>
<proteinExistence type="predicted"/>
<sequence>MDKEYLKRIGMLLYIAQGTRPNISYAVNYLARFSMGTTSAHWEALEHLIGYLRKTRNISLRISENEKPNALQYYINCTTMKNNDEYITKCTQYSVLRMYSTIRLGRKRKQTQLLSEVCNVVCLSALYSKGDQCINTITLARLVLLHAIHSDYISRTH</sequence>
<dbReference type="AlphaFoldDB" id="A0A9Q3IGC8"/>
<comment type="caution">
    <text evidence="1">The sequence shown here is derived from an EMBL/GenBank/DDBJ whole genome shotgun (WGS) entry which is preliminary data.</text>
</comment>